<reference evidence="2" key="1">
    <citation type="submission" date="2021-01" db="EMBL/GenBank/DDBJ databases">
        <authorList>
            <person name="Corre E."/>
            <person name="Pelletier E."/>
            <person name="Niang G."/>
            <person name="Scheremetjew M."/>
            <person name="Finn R."/>
            <person name="Kale V."/>
            <person name="Holt S."/>
            <person name="Cochrane G."/>
            <person name="Meng A."/>
            <person name="Brown T."/>
            <person name="Cohen L."/>
        </authorList>
    </citation>
    <scope>NUCLEOTIDE SEQUENCE</scope>
    <source>
        <strain evidence="2">SAG 63-3</strain>
    </source>
</reference>
<evidence type="ECO:0000256" key="1">
    <source>
        <dbReference type="SAM" id="MobiDB-lite"/>
    </source>
</evidence>
<dbReference type="AlphaFoldDB" id="A0A7S0UV80"/>
<feature type="compositionally biased region" description="Polar residues" evidence="1">
    <location>
        <begin position="225"/>
        <end position="236"/>
    </location>
</feature>
<name>A0A7S0UV80_9CHLO</name>
<evidence type="ECO:0000313" key="2">
    <source>
        <dbReference type="EMBL" id="CAD8768765.1"/>
    </source>
</evidence>
<accession>A0A7S0UV80</accession>
<feature type="compositionally biased region" description="Gly residues" evidence="1">
    <location>
        <begin position="157"/>
        <end position="173"/>
    </location>
</feature>
<protein>
    <submittedName>
        <fullName evidence="2">Uncharacterized protein</fullName>
    </submittedName>
</protein>
<feature type="compositionally biased region" description="Low complexity" evidence="1">
    <location>
        <begin position="174"/>
        <end position="198"/>
    </location>
</feature>
<sequence>MANNNSSHANAGADEVHTNLTDLQRFMTPKLQATAVTILSATGVDTKDSASAATLLHITDKGNDNSVSVADIVRTLIKYTSDHTFVNWRVGVSSPITTQDLAQLGPVAQKILMQQTVPAVMELEIQQSGIKSGNYMSESGGSGGNGRLGSADARNGNNGGGGGGGMNNNGGSNGNNNNGIGINNNSNNNSNMNNGNSSTALVPHGMGVNNGNNNNNGAGNANGYDSFNNTDSDADNNGQASEDIYLNLWRADMLSCVMEVEHNNGIVHAIIKDPLCPPSLIFGKPIKDLEKKALSSLIRMESSDVGWLYSSLRRTAGKSALKQGSSVPNSKPGPVRELQAYHIDQRYLSVTVQAVPRETMKTRSYVVFKVHHPIKGDAKLFADAIMEVLNPTRGTSNHMGGYFMDPQFMSMVVNIGMDNPAVSHLIDTLKNTSNMAAASANANASGNGASSGTAAIGAGSTNGLAIADASGTNGSGAVGAVATGEAGAGGGGGKGGGGKEWRIVDCDGEKYL</sequence>
<proteinExistence type="predicted"/>
<gene>
    <name evidence="2" type="ORF">PPAR00522_LOCUS5163</name>
</gene>
<organism evidence="2">
    <name type="scientific">Polytomella parva</name>
    <dbReference type="NCBI Taxonomy" id="51329"/>
    <lineage>
        <taxon>Eukaryota</taxon>
        <taxon>Viridiplantae</taxon>
        <taxon>Chlorophyta</taxon>
        <taxon>core chlorophytes</taxon>
        <taxon>Chlorophyceae</taxon>
        <taxon>CS clade</taxon>
        <taxon>Chlamydomonadales</taxon>
        <taxon>Chlamydomonadaceae</taxon>
        <taxon>Polytomella</taxon>
    </lineage>
</organism>
<feature type="region of interest" description="Disordered" evidence="1">
    <location>
        <begin position="134"/>
        <end position="236"/>
    </location>
</feature>
<feature type="compositionally biased region" description="Low complexity" evidence="1">
    <location>
        <begin position="209"/>
        <end position="223"/>
    </location>
</feature>
<dbReference type="EMBL" id="HBFM01008102">
    <property type="protein sequence ID" value="CAD8768765.1"/>
    <property type="molecule type" value="Transcribed_RNA"/>
</dbReference>